<name>A0ABD0PMR7_CIRMR</name>
<comment type="caution">
    <text evidence="1">The sequence shown here is derived from an EMBL/GenBank/DDBJ whole genome shotgun (WGS) entry which is preliminary data.</text>
</comment>
<accession>A0ABD0PMR7</accession>
<dbReference type="AlphaFoldDB" id="A0ABD0PMR7"/>
<dbReference type="Proteomes" id="UP001529510">
    <property type="component" value="Unassembled WGS sequence"/>
</dbReference>
<proteinExistence type="predicted"/>
<dbReference type="EMBL" id="JAMKFB020000015">
    <property type="protein sequence ID" value="KAL0175015.1"/>
    <property type="molecule type" value="Genomic_DNA"/>
</dbReference>
<keyword evidence="2" id="KW-1185">Reference proteome</keyword>
<organism evidence="1 2">
    <name type="scientific">Cirrhinus mrigala</name>
    <name type="common">Mrigala</name>
    <dbReference type="NCBI Taxonomy" id="683832"/>
    <lineage>
        <taxon>Eukaryota</taxon>
        <taxon>Metazoa</taxon>
        <taxon>Chordata</taxon>
        <taxon>Craniata</taxon>
        <taxon>Vertebrata</taxon>
        <taxon>Euteleostomi</taxon>
        <taxon>Actinopterygii</taxon>
        <taxon>Neopterygii</taxon>
        <taxon>Teleostei</taxon>
        <taxon>Ostariophysi</taxon>
        <taxon>Cypriniformes</taxon>
        <taxon>Cyprinidae</taxon>
        <taxon>Labeoninae</taxon>
        <taxon>Labeonini</taxon>
        <taxon>Cirrhinus</taxon>
    </lineage>
</organism>
<sequence length="63" mass="7145">MQAYTLLNLAGPEAVKEFEAFTYAEGEDSEDPDVLLQKFAKLCLPTKNIIMDRHVFNTTIQKP</sequence>
<evidence type="ECO:0000313" key="1">
    <source>
        <dbReference type="EMBL" id="KAL0175015.1"/>
    </source>
</evidence>
<gene>
    <name evidence="1" type="ORF">M9458_030983</name>
</gene>
<protein>
    <submittedName>
        <fullName evidence="1">Uncharacterized protein</fullName>
    </submittedName>
</protein>
<evidence type="ECO:0000313" key="2">
    <source>
        <dbReference type="Proteomes" id="UP001529510"/>
    </source>
</evidence>
<reference evidence="1 2" key="1">
    <citation type="submission" date="2024-05" db="EMBL/GenBank/DDBJ databases">
        <title>Genome sequencing and assembly of Indian major carp, Cirrhinus mrigala (Hamilton, 1822).</title>
        <authorList>
            <person name="Mohindra V."/>
            <person name="Chowdhury L.M."/>
            <person name="Lal K."/>
            <person name="Jena J.K."/>
        </authorList>
    </citation>
    <scope>NUCLEOTIDE SEQUENCE [LARGE SCALE GENOMIC DNA]</scope>
    <source>
        <strain evidence="1">CM1030</strain>
        <tissue evidence="1">Blood</tissue>
    </source>
</reference>
<feature type="non-terminal residue" evidence="1">
    <location>
        <position position="63"/>
    </location>
</feature>